<dbReference type="Proteomes" id="UP000186817">
    <property type="component" value="Unassembled WGS sequence"/>
</dbReference>
<organism evidence="1 2">
    <name type="scientific">Symbiodinium microadriaticum</name>
    <name type="common">Dinoflagellate</name>
    <name type="synonym">Zooxanthella microadriatica</name>
    <dbReference type="NCBI Taxonomy" id="2951"/>
    <lineage>
        <taxon>Eukaryota</taxon>
        <taxon>Sar</taxon>
        <taxon>Alveolata</taxon>
        <taxon>Dinophyceae</taxon>
        <taxon>Suessiales</taxon>
        <taxon>Symbiodiniaceae</taxon>
        <taxon>Symbiodinium</taxon>
    </lineage>
</organism>
<comment type="caution">
    <text evidence="1">The sequence shown here is derived from an EMBL/GenBank/DDBJ whole genome shotgun (WGS) entry which is preliminary data.</text>
</comment>
<evidence type="ECO:0000313" key="2">
    <source>
        <dbReference type="Proteomes" id="UP000186817"/>
    </source>
</evidence>
<dbReference type="EMBL" id="LSRX01000573">
    <property type="protein sequence ID" value="OLP93655.1"/>
    <property type="molecule type" value="Genomic_DNA"/>
</dbReference>
<accession>A0A1Q9DEU0</accession>
<evidence type="ECO:0000313" key="1">
    <source>
        <dbReference type="EMBL" id="OLP93655.1"/>
    </source>
</evidence>
<name>A0A1Q9DEU0_SYMMI</name>
<gene>
    <name evidence="1" type="ORF">AK812_SmicGene24392</name>
</gene>
<dbReference type="AlphaFoldDB" id="A0A1Q9DEU0"/>
<proteinExistence type="predicted"/>
<protein>
    <submittedName>
        <fullName evidence="1">Uncharacterized protein</fullName>
    </submittedName>
</protein>
<reference evidence="1 2" key="1">
    <citation type="submission" date="2016-02" db="EMBL/GenBank/DDBJ databases">
        <title>Genome analysis of coral dinoflagellate symbionts highlights evolutionary adaptations to a symbiotic lifestyle.</title>
        <authorList>
            <person name="Aranda M."/>
            <person name="Li Y."/>
            <person name="Liew Y.J."/>
            <person name="Baumgarten S."/>
            <person name="Simakov O."/>
            <person name="Wilson M."/>
            <person name="Piel J."/>
            <person name="Ashoor H."/>
            <person name="Bougouffa S."/>
            <person name="Bajic V.B."/>
            <person name="Ryu T."/>
            <person name="Ravasi T."/>
            <person name="Bayer T."/>
            <person name="Micklem G."/>
            <person name="Kim H."/>
            <person name="Bhak J."/>
            <person name="Lajeunesse T.C."/>
            <person name="Voolstra C.R."/>
        </authorList>
    </citation>
    <scope>NUCLEOTIDE SEQUENCE [LARGE SCALE GENOMIC DNA]</scope>
    <source>
        <strain evidence="1 2">CCMP2467</strain>
    </source>
</reference>
<keyword evidence="2" id="KW-1185">Reference proteome</keyword>
<sequence>MPCNGSLGDCDCTCLGAREEGEGKAKREGEEQEEEAELWIVSNILEPIQDVRPLRESKTAMTESNGDGLFEVVDNSIGWNFKGCSGAAISRSFRRKVNDLKLVKLLSKRCALCVWEVLRRTSMIARAGE</sequence>